<dbReference type="PANTHER" id="PTHR13678">
    <property type="entry name" value="VACUOLAR PROTEIN SORTING-ASSOCIATED PROTEIN 37"/>
    <property type="match status" value="1"/>
</dbReference>
<evidence type="ECO:0000256" key="4">
    <source>
        <dbReference type="ARBA" id="ARBA00022753"/>
    </source>
</evidence>
<evidence type="ECO:0000313" key="10">
    <source>
        <dbReference type="Proteomes" id="UP001558652"/>
    </source>
</evidence>
<evidence type="ECO:0000256" key="7">
    <source>
        <dbReference type="PROSITE-ProRule" id="PRU00646"/>
    </source>
</evidence>
<dbReference type="GO" id="GO:0031902">
    <property type="term" value="C:late endosome membrane"/>
    <property type="evidence" value="ECO:0007669"/>
    <property type="project" value="UniProtKB-SubCell"/>
</dbReference>
<evidence type="ECO:0000256" key="5">
    <source>
        <dbReference type="ARBA" id="ARBA00022927"/>
    </source>
</evidence>
<dbReference type="GO" id="GO:0000813">
    <property type="term" value="C:ESCRT I complex"/>
    <property type="evidence" value="ECO:0007669"/>
    <property type="project" value="UniProtKB-ARBA"/>
</dbReference>
<proteinExistence type="inferred from homology"/>
<accession>A0ABD0YFK2</accession>
<protein>
    <recommendedName>
        <fullName evidence="8">VPS37 C-terminal domain-containing protein</fullName>
    </recommendedName>
</protein>
<dbReference type="EMBL" id="JBFDAA010000008">
    <property type="protein sequence ID" value="KAL1130030.1"/>
    <property type="molecule type" value="Genomic_DNA"/>
</dbReference>
<evidence type="ECO:0000256" key="1">
    <source>
        <dbReference type="ARBA" id="ARBA00004633"/>
    </source>
</evidence>
<dbReference type="PROSITE" id="PS51314">
    <property type="entry name" value="VPS37_C"/>
    <property type="match status" value="1"/>
</dbReference>
<comment type="function">
    <text evidence="6">Component of the ESCRT-I complex, a regulator of vesicular trafficking process. Required for the sorting of endocytic ubiquitinated cargos into multivesicular bodies. May be involved in cell growth and differentiation.</text>
</comment>
<sequence length="222" mass="25566">MFSDKKMYPFDYKAICGFLEHLNNKELEDVLNYDNKFEDMVKDINLSKDIETDKEMLLASNRSLAEFNLKREPEIQSMKEELHQLSRVGESLYTSIEEKSVKLKNQAKNNNLDTALALLQTAAAEMEEESEGVAELFLEGTTDIEGFLEPFTSRRKIMHLRRVKSDKMAEMIRRRNSTVHYPSTENYTSLYQPPPPIAAVPYPLGPISSMPIPSSYSMHNQF</sequence>
<dbReference type="AlphaFoldDB" id="A0ABD0YFK2"/>
<evidence type="ECO:0000256" key="3">
    <source>
        <dbReference type="ARBA" id="ARBA00022448"/>
    </source>
</evidence>
<comment type="similarity">
    <text evidence="2">Belongs to the VPS37 family.</text>
</comment>
<reference evidence="9 10" key="1">
    <citation type="submission" date="2024-07" db="EMBL/GenBank/DDBJ databases">
        <title>Chromosome-level genome assembly of the water stick insect Ranatra chinensis (Heteroptera: Nepidae).</title>
        <authorList>
            <person name="Liu X."/>
        </authorList>
    </citation>
    <scope>NUCLEOTIDE SEQUENCE [LARGE SCALE GENOMIC DNA]</scope>
    <source>
        <strain evidence="9">Cailab_2021Rc</strain>
        <tissue evidence="9">Muscle</tissue>
    </source>
</reference>
<keyword evidence="10" id="KW-1185">Reference proteome</keyword>
<comment type="caution">
    <text evidence="9">The sequence shown here is derived from an EMBL/GenBank/DDBJ whole genome shotgun (WGS) entry which is preliminary data.</text>
</comment>
<comment type="subcellular location">
    <subcellularLocation>
        <location evidence="1">Late endosome membrane</location>
        <topology evidence="1">Peripheral membrane protein</topology>
    </subcellularLocation>
</comment>
<dbReference type="InterPro" id="IPR009851">
    <property type="entry name" value="Mod_r"/>
</dbReference>
<evidence type="ECO:0000259" key="8">
    <source>
        <dbReference type="PROSITE" id="PS51314"/>
    </source>
</evidence>
<organism evidence="9 10">
    <name type="scientific">Ranatra chinensis</name>
    <dbReference type="NCBI Taxonomy" id="642074"/>
    <lineage>
        <taxon>Eukaryota</taxon>
        <taxon>Metazoa</taxon>
        <taxon>Ecdysozoa</taxon>
        <taxon>Arthropoda</taxon>
        <taxon>Hexapoda</taxon>
        <taxon>Insecta</taxon>
        <taxon>Pterygota</taxon>
        <taxon>Neoptera</taxon>
        <taxon>Paraneoptera</taxon>
        <taxon>Hemiptera</taxon>
        <taxon>Heteroptera</taxon>
        <taxon>Panheteroptera</taxon>
        <taxon>Nepomorpha</taxon>
        <taxon>Nepidae</taxon>
        <taxon>Ranatrinae</taxon>
        <taxon>Ranatra</taxon>
    </lineage>
</organism>
<dbReference type="Pfam" id="PF07200">
    <property type="entry name" value="Mod_r"/>
    <property type="match status" value="1"/>
</dbReference>
<feature type="domain" description="VPS37 C-terminal" evidence="8">
    <location>
        <begin position="93"/>
        <end position="183"/>
    </location>
</feature>
<dbReference type="PANTHER" id="PTHR13678:SF27">
    <property type="entry name" value="LD45836P"/>
    <property type="match status" value="1"/>
</dbReference>
<evidence type="ECO:0000313" key="9">
    <source>
        <dbReference type="EMBL" id="KAL1130030.1"/>
    </source>
</evidence>
<dbReference type="Proteomes" id="UP001558652">
    <property type="component" value="Unassembled WGS sequence"/>
</dbReference>
<keyword evidence="4" id="KW-0967">Endosome</keyword>
<evidence type="ECO:0000256" key="6">
    <source>
        <dbReference type="ARBA" id="ARBA00025010"/>
    </source>
</evidence>
<evidence type="ECO:0000256" key="2">
    <source>
        <dbReference type="ARBA" id="ARBA00007617"/>
    </source>
</evidence>
<keyword evidence="5 7" id="KW-0653">Protein transport</keyword>
<name>A0ABD0YFK2_9HEMI</name>
<gene>
    <name evidence="9" type="ORF">AAG570_012973</name>
</gene>
<dbReference type="GO" id="GO:0015031">
    <property type="term" value="P:protein transport"/>
    <property type="evidence" value="ECO:0007669"/>
    <property type="project" value="UniProtKB-UniRule"/>
</dbReference>
<keyword evidence="3 7" id="KW-0813">Transport</keyword>